<feature type="compositionally biased region" description="Low complexity" evidence="1">
    <location>
        <begin position="96"/>
        <end position="112"/>
    </location>
</feature>
<dbReference type="OrthoDB" id="27483at2759"/>
<accession>A0A177ER51</accession>
<comment type="caution">
    <text evidence="2">The sequence shown here is derived from an EMBL/GenBank/DDBJ whole genome shotgun (WGS) entry which is preliminary data.</text>
</comment>
<dbReference type="PANTHER" id="PTHR33099">
    <property type="entry name" value="FE2OG DIOXYGENASE DOMAIN-CONTAINING PROTEIN"/>
    <property type="match status" value="1"/>
</dbReference>
<reference evidence="2 3" key="1">
    <citation type="submission" date="2016-03" db="EMBL/GenBank/DDBJ databases">
        <title>Draft genome sequence of the Fonsecaea monophora CBS 269.37.</title>
        <authorList>
            <person name="Bombassaro A."/>
            <person name="Vinicius W.A."/>
            <person name="De Hoog S."/>
            <person name="Sun J."/>
            <person name="Souza E.M."/>
            <person name="Raittz R.T."/>
            <person name="Costa F."/>
            <person name="Leao A.C."/>
            <person name="Tadra-Sfeir M.Z."/>
            <person name="Baura V."/>
            <person name="Balsanelli E."/>
            <person name="Pedrosa F.O."/>
            <person name="Moreno L.F."/>
            <person name="Steffens M.B."/>
            <person name="Xi L."/>
            <person name="Bocca A.L."/>
            <person name="Felipe M.S."/>
            <person name="Teixeira M."/>
            <person name="Telles Filho F.Q."/>
            <person name="Azevedo C.M."/>
            <person name="Gomes R."/>
            <person name="Vicente V.A."/>
        </authorList>
    </citation>
    <scope>NUCLEOTIDE SEQUENCE [LARGE SCALE GENOMIC DNA]</scope>
    <source>
        <strain evidence="2 3">CBS 269.37</strain>
    </source>
</reference>
<dbReference type="RefSeq" id="XP_022505883.1">
    <property type="nucleotide sequence ID" value="XM_022661804.1"/>
</dbReference>
<dbReference type="Proteomes" id="UP000077002">
    <property type="component" value="Unassembled WGS sequence"/>
</dbReference>
<evidence type="ECO:0008006" key="4">
    <source>
        <dbReference type="Google" id="ProtNLM"/>
    </source>
</evidence>
<gene>
    <name evidence="2" type="ORF">AYO21_11931</name>
</gene>
<name>A0A177ER51_9EURO</name>
<feature type="region of interest" description="Disordered" evidence="1">
    <location>
        <begin position="479"/>
        <end position="503"/>
    </location>
</feature>
<dbReference type="Gene3D" id="2.60.120.620">
    <property type="entry name" value="q2cbj1_9rhob like domain"/>
    <property type="match status" value="1"/>
</dbReference>
<feature type="compositionally biased region" description="Basic residues" evidence="1">
    <location>
        <begin position="488"/>
        <end position="503"/>
    </location>
</feature>
<protein>
    <recommendedName>
        <fullName evidence="4">Fe2OG dioxygenase domain-containing protein</fullName>
    </recommendedName>
</protein>
<feature type="compositionally biased region" description="Low complexity" evidence="1">
    <location>
        <begin position="26"/>
        <end position="35"/>
    </location>
</feature>
<evidence type="ECO:0000313" key="3">
    <source>
        <dbReference type="Proteomes" id="UP000077002"/>
    </source>
</evidence>
<sequence length="503" mass="53797">MPSKRKRPAKAAAVVPKTPPTESIVPSAADTADPSTADLSNALANFMKSGSNIAATCGGSIPLSDFAALVSRVEGKPSSQADDTEKGPKKKGKRGSMSTPTTTRTTRMDPSPIVIDWEDHGGWSNRVMFPIPPDSEIDSTMTIEGFLEHCEPIVLGKPGDDGYGEGADDAWTLNALRVTTNLCPYSMGIVDRAEHLLLPNARHMGPNGIKNGGFVRAELHQINVYVGHPGSSKIRFEIPGAENQFGSLVLFLPSEYEGGQLTVNHAGSSTKYDCVGARKSQALHWAAFLSDCEHEISEVTGGYCVIVTYNLYHDRRIPFIPGGEKDPLQGLGLKPAPMDFTSLAPYNILQDLLRDPKWMPDGGMLGIHCAHAYPIGVSNLADSGKAQNQLISDWPAGFAMASLRGTDASMHAVLGKLGLHAEVGLKGPAEGLSPDIEWVNGPIVKHWAPPKGVEDLAKLPSLAENSMCIFVTIPPASERDTKAPAVKPKPKLAIKKPKLRAKD</sequence>
<feature type="region of interest" description="Disordered" evidence="1">
    <location>
        <begin position="1"/>
        <end position="35"/>
    </location>
</feature>
<feature type="region of interest" description="Disordered" evidence="1">
    <location>
        <begin position="74"/>
        <end position="113"/>
    </location>
</feature>
<keyword evidence="3" id="KW-1185">Reference proteome</keyword>
<organism evidence="2 3">
    <name type="scientific">Fonsecaea monophora</name>
    <dbReference type="NCBI Taxonomy" id="254056"/>
    <lineage>
        <taxon>Eukaryota</taxon>
        <taxon>Fungi</taxon>
        <taxon>Dikarya</taxon>
        <taxon>Ascomycota</taxon>
        <taxon>Pezizomycotina</taxon>
        <taxon>Eurotiomycetes</taxon>
        <taxon>Chaetothyriomycetidae</taxon>
        <taxon>Chaetothyriales</taxon>
        <taxon>Herpotrichiellaceae</taxon>
        <taxon>Fonsecaea</taxon>
    </lineage>
</organism>
<dbReference type="EMBL" id="LVKK01000198">
    <property type="protein sequence ID" value="OAG33931.1"/>
    <property type="molecule type" value="Genomic_DNA"/>
</dbReference>
<proteinExistence type="predicted"/>
<dbReference type="AlphaFoldDB" id="A0A177ER51"/>
<evidence type="ECO:0000313" key="2">
    <source>
        <dbReference type="EMBL" id="OAG33931.1"/>
    </source>
</evidence>
<evidence type="ECO:0000256" key="1">
    <source>
        <dbReference type="SAM" id="MobiDB-lite"/>
    </source>
</evidence>
<dbReference type="PANTHER" id="PTHR33099:SF7">
    <property type="entry name" value="MYND-TYPE DOMAIN-CONTAINING PROTEIN"/>
    <property type="match status" value="1"/>
</dbReference>
<dbReference type="GeneID" id="34607009"/>